<dbReference type="Proteomes" id="UP000525389">
    <property type="component" value="Unassembled WGS sequence"/>
</dbReference>
<proteinExistence type="predicted"/>
<dbReference type="AlphaFoldDB" id="A0A7W8GFA5"/>
<reference evidence="1 2" key="1">
    <citation type="submission" date="2020-08" db="EMBL/GenBank/DDBJ databases">
        <title>Genomic Encyclopedia of Type Strains, Phase IV (KMG-IV): sequencing the most valuable type-strain genomes for metagenomic binning, comparative biology and taxonomic classification.</title>
        <authorList>
            <person name="Goeker M."/>
        </authorList>
    </citation>
    <scope>NUCLEOTIDE SEQUENCE [LARGE SCALE GENOMIC DNA]</scope>
    <source>
        <strain evidence="1 2">DSM 101791</strain>
    </source>
</reference>
<comment type="caution">
    <text evidence="1">The sequence shown here is derived from an EMBL/GenBank/DDBJ whole genome shotgun (WGS) entry which is preliminary data.</text>
</comment>
<dbReference type="RefSeq" id="WP_184028411.1">
    <property type="nucleotide sequence ID" value="NZ_JACHFN010000006.1"/>
</dbReference>
<sequence length="88" mass="9846">MRPADLTPIEIADLLDAAYRQDLGLQDGGPDPEKRAALADYLGCHEEARDEAWAAWTDLLENDLEMDVGEAAYWLDVEFVEPCPENQP</sequence>
<organism evidence="1 2">
    <name type="scientific">Deinococcus budaensis</name>
    <dbReference type="NCBI Taxonomy" id="1665626"/>
    <lineage>
        <taxon>Bacteria</taxon>
        <taxon>Thermotogati</taxon>
        <taxon>Deinococcota</taxon>
        <taxon>Deinococci</taxon>
        <taxon>Deinococcales</taxon>
        <taxon>Deinococcaceae</taxon>
        <taxon>Deinococcus</taxon>
    </lineage>
</organism>
<gene>
    <name evidence="1" type="ORF">HNQ09_001943</name>
</gene>
<evidence type="ECO:0000313" key="2">
    <source>
        <dbReference type="Proteomes" id="UP000525389"/>
    </source>
</evidence>
<protein>
    <submittedName>
        <fullName evidence="1">Uncharacterized protein</fullName>
    </submittedName>
</protein>
<evidence type="ECO:0000313" key="1">
    <source>
        <dbReference type="EMBL" id="MBB5234505.1"/>
    </source>
</evidence>
<keyword evidence="2" id="KW-1185">Reference proteome</keyword>
<name>A0A7W8GFA5_9DEIO</name>
<dbReference type="EMBL" id="JACHFN010000006">
    <property type="protein sequence ID" value="MBB5234505.1"/>
    <property type="molecule type" value="Genomic_DNA"/>
</dbReference>
<accession>A0A7W8GFA5</accession>